<dbReference type="InterPro" id="IPR010982">
    <property type="entry name" value="Lambda_DNA-bd_dom_sf"/>
</dbReference>
<dbReference type="Pfam" id="PF01381">
    <property type="entry name" value="HTH_3"/>
    <property type="match status" value="1"/>
</dbReference>
<organism evidence="2 3">
    <name type="scientific">Mesopusillimonas faecipullorum</name>
    <dbReference type="NCBI Taxonomy" id="2755040"/>
    <lineage>
        <taxon>Bacteria</taxon>
        <taxon>Pseudomonadati</taxon>
        <taxon>Pseudomonadota</taxon>
        <taxon>Betaproteobacteria</taxon>
        <taxon>Burkholderiales</taxon>
        <taxon>Alcaligenaceae</taxon>
        <taxon>Mesopusillimonas</taxon>
    </lineage>
</organism>
<name>A0ABS8CAM9_9BURK</name>
<gene>
    <name evidence="2" type="ORF">H0484_03905</name>
</gene>
<proteinExistence type="predicted"/>
<dbReference type="CDD" id="cd00093">
    <property type="entry name" value="HTH_XRE"/>
    <property type="match status" value="1"/>
</dbReference>
<evidence type="ECO:0000313" key="2">
    <source>
        <dbReference type="EMBL" id="MCB5362899.1"/>
    </source>
</evidence>
<dbReference type="PROSITE" id="PS50943">
    <property type="entry name" value="HTH_CROC1"/>
    <property type="match status" value="1"/>
</dbReference>
<comment type="caution">
    <text evidence="2">The sequence shown here is derived from an EMBL/GenBank/DDBJ whole genome shotgun (WGS) entry which is preliminary data.</text>
</comment>
<evidence type="ECO:0000313" key="3">
    <source>
        <dbReference type="Proteomes" id="UP000776983"/>
    </source>
</evidence>
<dbReference type="EMBL" id="JACDXW010000002">
    <property type="protein sequence ID" value="MCB5362899.1"/>
    <property type="molecule type" value="Genomic_DNA"/>
</dbReference>
<feature type="domain" description="HTH cro/C1-type" evidence="1">
    <location>
        <begin position="59"/>
        <end position="113"/>
    </location>
</feature>
<accession>A0ABS8CAM9</accession>
<dbReference type="RefSeq" id="WP_226953147.1">
    <property type="nucleotide sequence ID" value="NZ_JACDXW010000002.1"/>
</dbReference>
<sequence>MDINHTILETNGKPAFVVLPYDEYLRLTEGEKPSGRIPADGTTPHEVMRLCVKNDWSMIRAWREHLGLTQTEMARRLDIRQPSYAAMEAPDAKPKKATRERIAAAMGISLEQLGF</sequence>
<evidence type="ECO:0000259" key="1">
    <source>
        <dbReference type="PROSITE" id="PS50943"/>
    </source>
</evidence>
<dbReference type="Gene3D" id="1.10.260.40">
    <property type="entry name" value="lambda repressor-like DNA-binding domains"/>
    <property type="match status" value="1"/>
</dbReference>
<keyword evidence="3" id="KW-1185">Reference proteome</keyword>
<dbReference type="SMART" id="SM00530">
    <property type="entry name" value="HTH_XRE"/>
    <property type="match status" value="1"/>
</dbReference>
<dbReference type="InterPro" id="IPR001387">
    <property type="entry name" value="Cro/C1-type_HTH"/>
</dbReference>
<reference evidence="2 3" key="1">
    <citation type="submission" date="2020-07" db="EMBL/GenBank/DDBJ databases">
        <title>Pusillimonas sp. nov., isolated from poultry manure in Taiwan.</title>
        <authorList>
            <person name="Lin S.-Y."/>
            <person name="Tang Y.-S."/>
            <person name="Young C.-C."/>
        </authorList>
    </citation>
    <scope>NUCLEOTIDE SEQUENCE [LARGE SCALE GENOMIC DNA]</scope>
    <source>
        <strain evidence="2 3">CC-YST705</strain>
    </source>
</reference>
<dbReference type="SUPFAM" id="SSF47413">
    <property type="entry name" value="lambda repressor-like DNA-binding domains"/>
    <property type="match status" value="1"/>
</dbReference>
<protein>
    <submittedName>
        <fullName evidence="2">Helix-turn-helix transcriptional regulator</fullName>
    </submittedName>
</protein>
<dbReference type="Proteomes" id="UP000776983">
    <property type="component" value="Unassembled WGS sequence"/>
</dbReference>